<accession>A0A9P1GBK0</accession>
<dbReference type="EMBL" id="CAMXCT030004184">
    <property type="protein sequence ID" value="CAL4795348.1"/>
    <property type="molecule type" value="Genomic_DNA"/>
</dbReference>
<comment type="caution">
    <text evidence="2">The sequence shown here is derived from an EMBL/GenBank/DDBJ whole genome shotgun (WGS) entry which is preliminary data.</text>
</comment>
<dbReference type="EMBL" id="CAMXCT020004184">
    <property type="protein sequence ID" value="CAL1161411.1"/>
    <property type="molecule type" value="Genomic_DNA"/>
</dbReference>
<dbReference type="Proteomes" id="UP001152797">
    <property type="component" value="Unassembled WGS sequence"/>
</dbReference>
<dbReference type="AlphaFoldDB" id="A0A9P1GBK0"/>
<dbReference type="EMBL" id="CAMXCT030002143">
    <property type="protein sequence ID" value="CAL4783296.1"/>
    <property type="molecule type" value="Genomic_DNA"/>
</dbReference>
<name>A0A9P1GBK0_9DINO</name>
<gene>
    <name evidence="1" type="ORF">C1SCF055_LOCUS22499</name>
    <name evidence="2" type="ORF">C1SCF055_LOCUS33522</name>
</gene>
<dbReference type="EMBL" id="CAMXCT010002143">
    <property type="protein sequence ID" value="CAI3995984.1"/>
    <property type="molecule type" value="Genomic_DNA"/>
</dbReference>
<reference evidence="2" key="1">
    <citation type="submission" date="2022-10" db="EMBL/GenBank/DDBJ databases">
        <authorList>
            <person name="Chen Y."/>
            <person name="Dougan E. K."/>
            <person name="Chan C."/>
            <person name="Rhodes N."/>
            <person name="Thang M."/>
        </authorList>
    </citation>
    <scope>NUCLEOTIDE SEQUENCE</scope>
</reference>
<protein>
    <submittedName>
        <fullName evidence="2">Uncharacterized protein</fullName>
    </submittedName>
</protein>
<dbReference type="EMBL" id="CAMXCT020002143">
    <property type="protein sequence ID" value="CAL1149359.1"/>
    <property type="molecule type" value="Genomic_DNA"/>
</dbReference>
<sequence>MQLLWAMENHLSSQLAELKEVTDCEVAGDPHQLRVDEVLRAASISSSSCRAARVEEYDKLTKQLVTKYFQTWLGVSGALILQNGLPMNLNKIIAILDEFHVVHQVGEKAEQGRKEENS</sequence>
<keyword evidence="4" id="KW-1185">Reference proteome</keyword>
<evidence type="ECO:0000313" key="1">
    <source>
        <dbReference type="EMBL" id="CAI3995984.1"/>
    </source>
</evidence>
<proteinExistence type="predicted"/>
<evidence type="ECO:0000313" key="2">
    <source>
        <dbReference type="EMBL" id="CAI4008036.1"/>
    </source>
</evidence>
<evidence type="ECO:0000313" key="4">
    <source>
        <dbReference type="Proteomes" id="UP001152797"/>
    </source>
</evidence>
<dbReference type="EMBL" id="CAMXCT010004184">
    <property type="protein sequence ID" value="CAI4008036.1"/>
    <property type="molecule type" value="Genomic_DNA"/>
</dbReference>
<organism evidence="2">
    <name type="scientific">Cladocopium goreaui</name>
    <dbReference type="NCBI Taxonomy" id="2562237"/>
    <lineage>
        <taxon>Eukaryota</taxon>
        <taxon>Sar</taxon>
        <taxon>Alveolata</taxon>
        <taxon>Dinophyceae</taxon>
        <taxon>Suessiales</taxon>
        <taxon>Symbiodiniaceae</taxon>
        <taxon>Cladocopium</taxon>
    </lineage>
</organism>
<reference evidence="3" key="2">
    <citation type="submission" date="2024-04" db="EMBL/GenBank/DDBJ databases">
        <authorList>
            <person name="Chen Y."/>
            <person name="Shah S."/>
            <person name="Dougan E. K."/>
            <person name="Thang M."/>
            <person name="Chan C."/>
        </authorList>
    </citation>
    <scope>NUCLEOTIDE SEQUENCE [LARGE SCALE GENOMIC DNA]</scope>
</reference>
<evidence type="ECO:0000313" key="3">
    <source>
        <dbReference type="EMBL" id="CAL1149359.1"/>
    </source>
</evidence>